<dbReference type="EMBL" id="CP049838">
    <property type="protein sequence ID" value="QJS98901.1"/>
    <property type="molecule type" value="Genomic_DNA"/>
</dbReference>
<organism evidence="1 2">
    <name type="scientific">Streptomyces asoensis</name>
    <dbReference type="NCBI Taxonomy" id="249586"/>
    <lineage>
        <taxon>Bacteria</taxon>
        <taxon>Bacillati</taxon>
        <taxon>Actinomycetota</taxon>
        <taxon>Actinomycetes</taxon>
        <taxon>Kitasatosporales</taxon>
        <taxon>Streptomycetaceae</taxon>
        <taxon>Streptomyces</taxon>
    </lineage>
</organism>
<evidence type="ECO:0000313" key="2">
    <source>
        <dbReference type="Proteomes" id="UP000502665"/>
    </source>
</evidence>
<dbReference type="AlphaFoldDB" id="A0A6M4WGG3"/>
<evidence type="ECO:0000313" key="1">
    <source>
        <dbReference type="EMBL" id="QJS98901.1"/>
    </source>
</evidence>
<reference evidence="1" key="1">
    <citation type="submission" date="2020-03" db="EMBL/GenBank/DDBJ databases">
        <title>Molecular networking-based the target discovery of potent antiproliferative macrolactams: 5/6/7/16 polycyclic ansamycins and glycosylated trienomycin from Streptomyces cacaoi subsp. asoensis.</title>
        <authorList>
            <person name="Liu L.-L."/>
        </authorList>
    </citation>
    <scope>NUCLEOTIDE SEQUENCE [LARGE SCALE GENOMIC DNA]</scope>
    <source>
        <strain evidence="1">H2S5</strain>
    </source>
</reference>
<proteinExistence type="predicted"/>
<dbReference type="Proteomes" id="UP000502665">
    <property type="component" value="Chromosome"/>
</dbReference>
<protein>
    <submittedName>
        <fullName evidence="1">Uncharacterized protein</fullName>
    </submittedName>
</protein>
<gene>
    <name evidence="1" type="ORF">G9272_00810</name>
</gene>
<accession>A0A6M4WGG3</accession>
<dbReference type="RefSeq" id="WP_171394561.1">
    <property type="nucleotide sequence ID" value="NZ_CP049838.1"/>
</dbReference>
<sequence>MSNQFDRLRTEQLLSALELRSGRRVDHAVLVRMLRQITDGGSGPRMSLLERLEQDEHASALPTTLRSALAASRPGQERAAVGAKVRYALVLASLPGALADFPSGLLRRLLDRGVWNAERARLVVAQVVEPRVRVLRLAELVGSFPHDHELAEDLYEAAARCASNDAADRRALSVALPLLSTQAREELVERILPGPDRGAGRERLACLLRYAAGLAPAHVREAEALIDRTARLSEDERLTAWALLYPVLAPEHRAPVLPRLLRAAAPDASPVLAAALLTLLDHTDGPSRERLCDFAATRHRVPRAGGASAFERAVALWSHRIAVSRFVPATLAGLLLGWSLESPGRYWYERAFLPLSVTVAAGNRVPPRQVRVAAVACAIAAPDRFRDAFPYDSFPEMAHIELRHALSTVLGGLPRFGRALARRVMSWVAAWLIRREGALDTEARGIDVLLRASVAREVRNEAEALDVLARLEAAEGDDSLEHDVRLRALSDIAGHLPDEALARAVRLLETRADASAISMAIARFLPHMDAEACSAYTALVLDRVMATSGADPEAACRVLTVLGDHLDPGQAASAWKAVESFARDTWVSDPRPDGPELPPVVAEACAALVPRVPTGLLPRARRVLDRCRAGVPRARGTAALACRAPGPRSTVSVLRTAATVLVGPLDPVETAMCLAVLRPLLPGWAGRWGVRHALRLLRKAADGTYEDGRCIPETLAELVRIDPEVVHEAMMVAHTVRASGLRAEAAVALLPHLGTEERQKSLDMIVRSVLGRPGLTDYGHLVSTARLLPWVRPPLEEFVQRLVDGVDEQWNAATRAAAFAALAESAPLAMRPDLVARGLTEAATVNDPDDRATCLVRLAVAVSEVPRYPAGAEWTALMSAGSRRPRSELLDDIGNLAPLVAAAGGPAAATEVCRALADVSRLWP</sequence>
<name>A0A6M4WGG3_9ACTN</name>
<keyword evidence="2" id="KW-1185">Reference proteome</keyword>